<dbReference type="OrthoDB" id="9811423at2"/>
<reference evidence="1 2" key="1">
    <citation type="submission" date="2014-09" db="EMBL/GenBank/DDBJ databases">
        <title>Isolation and characterization of Aurantimonas altamirensis ON-56566 from clinical sample following a dog bite.</title>
        <authorList>
            <person name="Eshaghi A."/>
            <person name="Li A."/>
            <person name="Shahinas D."/>
            <person name="Bahn P."/>
            <person name="Kus J.V."/>
            <person name="Patel S.N."/>
        </authorList>
    </citation>
    <scope>NUCLEOTIDE SEQUENCE [LARGE SCALE GENOMIC DNA]</scope>
    <source>
        <strain evidence="1 2">ON-56566</strain>
    </source>
</reference>
<keyword evidence="1" id="KW-0436">Ligase</keyword>
<dbReference type="PANTHER" id="PTHR35175:SF2">
    <property type="entry name" value="DUF1289 DOMAIN-CONTAINING PROTEIN"/>
    <property type="match status" value="1"/>
</dbReference>
<dbReference type="Proteomes" id="UP000030826">
    <property type="component" value="Unassembled WGS sequence"/>
</dbReference>
<name>A0A0B1Q2V1_9HYPH</name>
<accession>A0A0B1Q2V1</accession>
<dbReference type="RefSeq" id="WP_039195368.1">
    <property type="nucleotide sequence ID" value="NZ_JRFJ01000006.1"/>
</dbReference>
<dbReference type="PANTHER" id="PTHR35175">
    <property type="entry name" value="DUF1289 DOMAIN-CONTAINING PROTEIN"/>
    <property type="match status" value="1"/>
</dbReference>
<gene>
    <name evidence="1" type="ORF">LA66_17675</name>
</gene>
<keyword evidence="1" id="KW-0030">Aminoacyl-tRNA synthetase</keyword>
<sequence length="51" mass="5841">MESPCLKICTFDKRLGLCTACLRTIDEIVRWASMGDAERAAIMADLPRRRR</sequence>
<dbReference type="AlphaFoldDB" id="A0A0B1Q2V1"/>
<evidence type="ECO:0000313" key="1">
    <source>
        <dbReference type="EMBL" id="KHJ53247.1"/>
    </source>
</evidence>
<dbReference type="EMBL" id="JRFJ01000006">
    <property type="protein sequence ID" value="KHJ53247.1"/>
    <property type="molecule type" value="Genomic_DNA"/>
</dbReference>
<evidence type="ECO:0000313" key="2">
    <source>
        <dbReference type="Proteomes" id="UP000030826"/>
    </source>
</evidence>
<proteinExistence type="predicted"/>
<organism evidence="1 2">
    <name type="scientific">Aureimonas altamirensis</name>
    <dbReference type="NCBI Taxonomy" id="370622"/>
    <lineage>
        <taxon>Bacteria</taxon>
        <taxon>Pseudomonadati</taxon>
        <taxon>Pseudomonadota</taxon>
        <taxon>Alphaproteobacteria</taxon>
        <taxon>Hyphomicrobiales</taxon>
        <taxon>Aurantimonadaceae</taxon>
        <taxon>Aureimonas</taxon>
    </lineage>
</organism>
<dbReference type="STRING" id="370622.LA66_17675"/>
<dbReference type="GO" id="GO:0004812">
    <property type="term" value="F:aminoacyl-tRNA ligase activity"/>
    <property type="evidence" value="ECO:0007669"/>
    <property type="project" value="UniProtKB-KW"/>
</dbReference>
<dbReference type="InterPro" id="IPR010710">
    <property type="entry name" value="DUF1289"/>
</dbReference>
<protein>
    <submittedName>
        <fullName evidence="1">Prolyl-tRNA synthetase</fullName>
    </submittedName>
</protein>
<comment type="caution">
    <text evidence="1">The sequence shown here is derived from an EMBL/GenBank/DDBJ whole genome shotgun (WGS) entry which is preliminary data.</text>
</comment>
<dbReference type="Pfam" id="PF06945">
    <property type="entry name" value="DUF1289"/>
    <property type="match status" value="1"/>
</dbReference>